<organism evidence="9 10">
    <name type="scientific">Prorocentrum cordatum</name>
    <dbReference type="NCBI Taxonomy" id="2364126"/>
    <lineage>
        <taxon>Eukaryota</taxon>
        <taxon>Sar</taxon>
        <taxon>Alveolata</taxon>
        <taxon>Dinophyceae</taxon>
        <taxon>Prorocentrales</taxon>
        <taxon>Prorocentraceae</taxon>
        <taxon>Prorocentrum</taxon>
    </lineage>
</organism>
<dbReference type="SUPFAM" id="SSF47473">
    <property type="entry name" value="EF-hand"/>
    <property type="match status" value="1"/>
</dbReference>
<dbReference type="EMBL" id="CAUYUJ010014813">
    <property type="protein sequence ID" value="CAK0846279.1"/>
    <property type="molecule type" value="Genomic_DNA"/>
</dbReference>
<dbReference type="SMART" id="SM00054">
    <property type="entry name" value="EFh"/>
    <property type="match status" value="2"/>
</dbReference>
<evidence type="ECO:0000313" key="9">
    <source>
        <dbReference type="EMBL" id="CAK0846279.1"/>
    </source>
</evidence>
<dbReference type="PROSITE" id="PS50222">
    <property type="entry name" value="EF_HAND_2"/>
    <property type="match status" value="1"/>
</dbReference>
<evidence type="ECO:0000256" key="2">
    <source>
        <dbReference type="ARBA" id="ARBA00022692"/>
    </source>
</evidence>
<dbReference type="Pfam" id="PF00520">
    <property type="entry name" value="Ion_trans"/>
    <property type="match status" value="1"/>
</dbReference>
<keyword evidence="4 6" id="KW-1133">Transmembrane helix</keyword>
<reference evidence="9" key="1">
    <citation type="submission" date="2023-10" db="EMBL/GenBank/DDBJ databases">
        <authorList>
            <person name="Chen Y."/>
            <person name="Shah S."/>
            <person name="Dougan E. K."/>
            <person name="Thang M."/>
            <person name="Chan C."/>
        </authorList>
    </citation>
    <scope>NUCLEOTIDE SEQUENCE [LARGE SCALE GENOMIC DNA]</scope>
</reference>
<evidence type="ECO:0000256" key="5">
    <source>
        <dbReference type="ARBA" id="ARBA00023136"/>
    </source>
</evidence>
<name>A0ABN9TJY2_9DINO</name>
<keyword evidence="2 6" id="KW-0812">Transmembrane</keyword>
<dbReference type="InterPro" id="IPR002048">
    <property type="entry name" value="EF_hand_dom"/>
</dbReference>
<dbReference type="SUPFAM" id="SSF81324">
    <property type="entry name" value="Voltage-gated potassium channels"/>
    <property type="match status" value="1"/>
</dbReference>
<comment type="caution">
    <text evidence="9">The sequence shown here is derived from an EMBL/GenBank/DDBJ whole genome shotgun (WGS) entry which is preliminary data.</text>
</comment>
<proteinExistence type="predicted"/>
<feature type="domain" description="EF-hand" evidence="8">
    <location>
        <begin position="260"/>
        <end position="282"/>
    </location>
</feature>
<keyword evidence="3" id="KW-0106">Calcium</keyword>
<protein>
    <recommendedName>
        <fullName evidence="8">EF-hand domain-containing protein</fullName>
    </recommendedName>
</protein>
<evidence type="ECO:0000256" key="6">
    <source>
        <dbReference type="SAM" id="Phobius"/>
    </source>
</evidence>
<keyword evidence="5 6" id="KW-0472">Membrane</keyword>
<evidence type="ECO:0000256" key="1">
    <source>
        <dbReference type="ARBA" id="ARBA00004141"/>
    </source>
</evidence>
<sequence length="285" mass="32827">MNWNILDVGVVLGALADVVMEQVDTEGDILRQTSVLRLIRLLRVVRVLRILRSFVYLRDMRIMVSMLCSALVPLAWIICIIGLLCMTVAIFFTDGASGFLRERGAIGAPIEDERLRHYYGDLFRSICTLYMSITGGVDWEDVVIPLERVSVLYVMCFYVFIAFSTFAMLNVVTWWRIFIDSTIQRSKNDREFIIHNELEGKREFVRTMDALFAELDYDQRGEISVDDLQKHLKVPKVDAYFRTMDLDIGQVKKFFTLLDDSDKSGTISREEFIVGCSRLRGDAKD</sequence>
<keyword evidence="7" id="KW-0732">Signal</keyword>
<dbReference type="InterPro" id="IPR011992">
    <property type="entry name" value="EF-hand-dom_pair"/>
</dbReference>
<evidence type="ECO:0000256" key="4">
    <source>
        <dbReference type="ARBA" id="ARBA00022989"/>
    </source>
</evidence>
<dbReference type="PROSITE" id="PS00018">
    <property type="entry name" value="EF_HAND_1"/>
    <property type="match status" value="1"/>
</dbReference>
<dbReference type="Gene3D" id="1.20.120.350">
    <property type="entry name" value="Voltage-gated potassium channels. Chain C"/>
    <property type="match status" value="1"/>
</dbReference>
<feature type="transmembrane region" description="Helical" evidence="6">
    <location>
        <begin position="151"/>
        <end position="177"/>
    </location>
</feature>
<gene>
    <name evidence="9" type="ORF">PCOR1329_LOCUS39832</name>
</gene>
<feature type="chain" id="PRO_5046295318" description="EF-hand domain-containing protein" evidence="7">
    <location>
        <begin position="22"/>
        <end position="285"/>
    </location>
</feature>
<evidence type="ECO:0000259" key="8">
    <source>
        <dbReference type="PROSITE" id="PS50222"/>
    </source>
</evidence>
<dbReference type="InterPro" id="IPR018247">
    <property type="entry name" value="EF_Hand_1_Ca_BS"/>
</dbReference>
<evidence type="ECO:0000313" key="10">
    <source>
        <dbReference type="Proteomes" id="UP001189429"/>
    </source>
</evidence>
<feature type="transmembrane region" description="Helical" evidence="6">
    <location>
        <begin position="62"/>
        <end position="92"/>
    </location>
</feature>
<keyword evidence="10" id="KW-1185">Reference proteome</keyword>
<dbReference type="Gene3D" id="1.10.287.70">
    <property type="match status" value="1"/>
</dbReference>
<evidence type="ECO:0000256" key="3">
    <source>
        <dbReference type="ARBA" id="ARBA00022837"/>
    </source>
</evidence>
<accession>A0ABN9TJY2</accession>
<dbReference type="InterPro" id="IPR027359">
    <property type="entry name" value="Volt_channel_dom_sf"/>
</dbReference>
<dbReference type="Pfam" id="PF13499">
    <property type="entry name" value="EF-hand_7"/>
    <property type="match status" value="1"/>
</dbReference>
<evidence type="ECO:0000256" key="7">
    <source>
        <dbReference type="SAM" id="SignalP"/>
    </source>
</evidence>
<comment type="subcellular location">
    <subcellularLocation>
        <location evidence="1">Membrane</location>
        <topology evidence="1">Multi-pass membrane protein</topology>
    </subcellularLocation>
</comment>
<feature type="signal peptide" evidence="7">
    <location>
        <begin position="1"/>
        <end position="21"/>
    </location>
</feature>
<dbReference type="Gene3D" id="1.10.238.10">
    <property type="entry name" value="EF-hand"/>
    <property type="match status" value="1"/>
</dbReference>
<dbReference type="Proteomes" id="UP001189429">
    <property type="component" value="Unassembled WGS sequence"/>
</dbReference>
<dbReference type="InterPro" id="IPR005821">
    <property type="entry name" value="Ion_trans_dom"/>
</dbReference>